<comment type="caution">
    <text evidence="6">The sequence shown here is derived from an EMBL/GenBank/DDBJ whole genome shotgun (WGS) entry which is preliminary data.</text>
</comment>
<feature type="domain" description="FLZ-type" evidence="5">
    <location>
        <begin position="230"/>
        <end position="275"/>
    </location>
</feature>
<keyword evidence="7" id="KW-1185">Reference proteome</keyword>
<dbReference type="PROSITE" id="PS51795">
    <property type="entry name" value="ZF_FLZ"/>
    <property type="match status" value="1"/>
</dbReference>
<proteinExistence type="inferred from homology"/>
<sequence length="277" mass="30890">MLKRRSKSVMSHHNTPITSFTGNLTHRPISSSSSSSSSSLFPSTIPFFGFSTKLFSVPESTVKISNFTQDSKPRTSAIKHRMSPVGLSIVDSLTREKSSVAENRIVWLGSKIKVKIPSNNIQMAESPHTTVEFGVKNKDSLLAMSLLSPRRKSSPATTIPGPDNSPRKFYLSASEIELSEDYTCVISHGPQQKKTHIFDNYILESFSNEFSSLEKIKLPADQFGGYTNDCLLTFCHACRNKFAQGNDVFICRGEKAFCCSQECRNQEIIYQEGRDHS</sequence>
<evidence type="ECO:0000256" key="3">
    <source>
        <dbReference type="PROSITE-ProRule" id="PRU01131"/>
    </source>
</evidence>
<keyword evidence="2" id="KW-0479">Metal-binding</keyword>
<dbReference type="Pfam" id="PF04570">
    <property type="entry name" value="zf-FLZ"/>
    <property type="match status" value="1"/>
</dbReference>
<name>A0ABR2ME41_9ASPA</name>
<evidence type="ECO:0000313" key="7">
    <source>
        <dbReference type="Proteomes" id="UP001412067"/>
    </source>
</evidence>
<feature type="region of interest" description="Disordered" evidence="4">
    <location>
        <begin position="1"/>
        <end position="40"/>
    </location>
</feature>
<evidence type="ECO:0000256" key="4">
    <source>
        <dbReference type="SAM" id="MobiDB-lite"/>
    </source>
</evidence>
<protein>
    <recommendedName>
        <fullName evidence="5">FLZ-type domain-containing protein</fullName>
    </recommendedName>
</protein>
<feature type="compositionally biased region" description="Low complexity" evidence="4">
    <location>
        <begin position="30"/>
        <end position="39"/>
    </location>
</feature>
<dbReference type="Proteomes" id="UP001412067">
    <property type="component" value="Unassembled WGS sequence"/>
</dbReference>
<gene>
    <name evidence="6" type="ORF">KSP40_PGU011979</name>
</gene>
<evidence type="ECO:0000256" key="1">
    <source>
        <dbReference type="ARBA" id="ARBA00009374"/>
    </source>
</evidence>
<dbReference type="PANTHER" id="PTHR46443:SF3">
    <property type="entry name" value="PROTEIN MARD1"/>
    <property type="match status" value="1"/>
</dbReference>
<dbReference type="PANTHER" id="PTHR46443">
    <property type="entry name" value="FCS-LIKE ZINC FINGER 8"/>
    <property type="match status" value="1"/>
</dbReference>
<feature type="zinc finger region" description="FLZ-type" evidence="3">
    <location>
        <begin position="230"/>
        <end position="275"/>
    </location>
</feature>
<feature type="compositionally biased region" description="Polar residues" evidence="4">
    <location>
        <begin position="8"/>
        <end position="24"/>
    </location>
</feature>
<accession>A0ABR2ME41</accession>
<evidence type="ECO:0000256" key="2">
    <source>
        <dbReference type="ARBA" id="ARBA00022723"/>
    </source>
</evidence>
<reference evidence="6 7" key="1">
    <citation type="journal article" date="2022" name="Nat. Plants">
        <title>Genomes of leafy and leafless Platanthera orchids illuminate the evolution of mycoheterotrophy.</title>
        <authorList>
            <person name="Li M.H."/>
            <person name="Liu K.W."/>
            <person name="Li Z."/>
            <person name="Lu H.C."/>
            <person name="Ye Q.L."/>
            <person name="Zhang D."/>
            <person name="Wang J.Y."/>
            <person name="Li Y.F."/>
            <person name="Zhong Z.M."/>
            <person name="Liu X."/>
            <person name="Yu X."/>
            <person name="Liu D.K."/>
            <person name="Tu X.D."/>
            <person name="Liu B."/>
            <person name="Hao Y."/>
            <person name="Liao X.Y."/>
            <person name="Jiang Y.T."/>
            <person name="Sun W.H."/>
            <person name="Chen J."/>
            <person name="Chen Y.Q."/>
            <person name="Ai Y."/>
            <person name="Zhai J.W."/>
            <person name="Wu S.S."/>
            <person name="Zhou Z."/>
            <person name="Hsiao Y.Y."/>
            <person name="Wu W.L."/>
            <person name="Chen Y.Y."/>
            <person name="Lin Y.F."/>
            <person name="Hsu J.L."/>
            <person name="Li C.Y."/>
            <person name="Wang Z.W."/>
            <person name="Zhao X."/>
            <person name="Zhong W.Y."/>
            <person name="Ma X.K."/>
            <person name="Ma L."/>
            <person name="Huang J."/>
            <person name="Chen G.Z."/>
            <person name="Huang M.Z."/>
            <person name="Huang L."/>
            <person name="Peng D.H."/>
            <person name="Luo Y.B."/>
            <person name="Zou S.Q."/>
            <person name="Chen S.P."/>
            <person name="Lan S."/>
            <person name="Tsai W.C."/>
            <person name="Van de Peer Y."/>
            <person name="Liu Z.J."/>
        </authorList>
    </citation>
    <scope>NUCLEOTIDE SEQUENCE [LARGE SCALE GENOMIC DNA]</scope>
    <source>
        <strain evidence="6">Lor288</strain>
    </source>
</reference>
<evidence type="ECO:0000313" key="6">
    <source>
        <dbReference type="EMBL" id="KAK8961820.1"/>
    </source>
</evidence>
<evidence type="ECO:0000259" key="5">
    <source>
        <dbReference type="PROSITE" id="PS51795"/>
    </source>
</evidence>
<organism evidence="6 7">
    <name type="scientific">Platanthera guangdongensis</name>
    <dbReference type="NCBI Taxonomy" id="2320717"/>
    <lineage>
        <taxon>Eukaryota</taxon>
        <taxon>Viridiplantae</taxon>
        <taxon>Streptophyta</taxon>
        <taxon>Embryophyta</taxon>
        <taxon>Tracheophyta</taxon>
        <taxon>Spermatophyta</taxon>
        <taxon>Magnoliopsida</taxon>
        <taxon>Liliopsida</taxon>
        <taxon>Asparagales</taxon>
        <taxon>Orchidaceae</taxon>
        <taxon>Orchidoideae</taxon>
        <taxon>Orchideae</taxon>
        <taxon>Orchidinae</taxon>
        <taxon>Platanthera</taxon>
    </lineage>
</organism>
<dbReference type="InterPro" id="IPR044593">
    <property type="entry name" value="FLZ8/MARD1"/>
</dbReference>
<dbReference type="EMBL" id="JBBWWR010000009">
    <property type="protein sequence ID" value="KAK8961820.1"/>
    <property type="molecule type" value="Genomic_DNA"/>
</dbReference>
<comment type="similarity">
    <text evidence="1">Belongs to the FLZ family.</text>
</comment>
<dbReference type="InterPro" id="IPR007650">
    <property type="entry name" value="Zf-FLZ_dom"/>
</dbReference>